<proteinExistence type="predicted"/>
<name>A0A2P2QZV1_RHIMU</name>
<dbReference type="AlphaFoldDB" id="A0A2P2QZV1"/>
<accession>A0A2P2QZV1</accession>
<dbReference type="EMBL" id="GGEC01092009">
    <property type="protein sequence ID" value="MBX72493.1"/>
    <property type="molecule type" value="Transcribed_RNA"/>
</dbReference>
<sequence>MILHDSIQVVWVDSATGCIICLSLRTHWVFGKIKKKHCKTCGNLAQKTMIFFWLIKRSNGAMLHNNMES</sequence>
<reference evidence="1" key="1">
    <citation type="submission" date="2018-02" db="EMBL/GenBank/DDBJ databases">
        <title>Rhizophora mucronata_Transcriptome.</title>
        <authorList>
            <person name="Meera S.P."/>
            <person name="Sreeshan A."/>
            <person name="Augustine A."/>
        </authorList>
    </citation>
    <scope>NUCLEOTIDE SEQUENCE</scope>
    <source>
        <tissue evidence="1">Leaf</tissue>
    </source>
</reference>
<protein>
    <submittedName>
        <fullName evidence="1">Uncharacterized protein</fullName>
    </submittedName>
</protein>
<evidence type="ECO:0000313" key="1">
    <source>
        <dbReference type="EMBL" id="MBX72493.1"/>
    </source>
</evidence>
<organism evidence="1">
    <name type="scientific">Rhizophora mucronata</name>
    <name type="common">Asiatic mangrove</name>
    <dbReference type="NCBI Taxonomy" id="61149"/>
    <lineage>
        <taxon>Eukaryota</taxon>
        <taxon>Viridiplantae</taxon>
        <taxon>Streptophyta</taxon>
        <taxon>Embryophyta</taxon>
        <taxon>Tracheophyta</taxon>
        <taxon>Spermatophyta</taxon>
        <taxon>Magnoliopsida</taxon>
        <taxon>eudicotyledons</taxon>
        <taxon>Gunneridae</taxon>
        <taxon>Pentapetalae</taxon>
        <taxon>rosids</taxon>
        <taxon>fabids</taxon>
        <taxon>Malpighiales</taxon>
        <taxon>Rhizophoraceae</taxon>
        <taxon>Rhizophora</taxon>
    </lineage>
</organism>